<dbReference type="Proteomes" id="UP001057998">
    <property type="component" value="Chromosome 2"/>
</dbReference>
<keyword evidence="2" id="KW-1185">Reference proteome</keyword>
<accession>A0ABY5GK55</accession>
<evidence type="ECO:0000313" key="1">
    <source>
        <dbReference type="EMBL" id="UTV29704.1"/>
    </source>
</evidence>
<sequence>MSVQKPVIFVSHAAVDSEIAGVFKSDVERNFLGLCSLFVSSDLDSLQGGHEWIQTIK</sequence>
<evidence type="ECO:0000313" key="2">
    <source>
        <dbReference type="Proteomes" id="UP001057998"/>
    </source>
</evidence>
<gene>
    <name evidence="1" type="ORF">NNL38_22095</name>
</gene>
<protein>
    <recommendedName>
        <fullName evidence="3">TIR domain-containing protein</fullName>
    </recommendedName>
</protein>
<organism evidence="1 2">
    <name type="scientific">Photobacterium atrarenae</name>
    <dbReference type="NCBI Taxonomy" id="865757"/>
    <lineage>
        <taxon>Bacteria</taxon>
        <taxon>Pseudomonadati</taxon>
        <taxon>Pseudomonadota</taxon>
        <taxon>Gammaproteobacteria</taxon>
        <taxon>Vibrionales</taxon>
        <taxon>Vibrionaceae</taxon>
        <taxon>Photobacterium</taxon>
    </lineage>
</organism>
<proteinExistence type="predicted"/>
<reference evidence="1" key="1">
    <citation type="submission" date="2022-07" db="EMBL/GenBank/DDBJ databases">
        <title>Genome sequencing of Photobacterium atrarenae GJH2-4.</title>
        <authorList>
            <person name="Park S.-J."/>
        </authorList>
    </citation>
    <scope>NUCLEOTIDE SEQUENCE</scope>
    <source>
        <strain evidence="1">GJH2-4</strain>
    </source>
</reference>
<evidence type="ECO:0008006" key="3">
    <source>
        <dbReference type="Google" id="ProtNLM"/>
    </source>
</evidence>
<dbReference type="EMBL" id="CP101509">
    <property type="protein sequence ID" value="UTV29704.1"/>
    <property type="molecule type" value="Genomic_DNA"/>
</dbReference>
<name>A0ABY5GK55_9GAMM</name>
<dbReference type="RefSeq" id="WP_255391023.1">
    <property type="nucleotide sequence ID" value="NZ_CP101509.1"/>
</dbReference>